<proteinExistence type="predicted"/>
<organism evidence="1 2">
    <name type="scientific">Manihot esculenta</name>
    <name type="common">Cassava</name>
    <name type="synonym">Jatropha manihot</name>
    <dbReference type="NCBI Taxonomy" id="3983"/>
    <lineage>
        <taxon>Eukaryota</taxon>
        <taxon>Viridiplantae</taxon>
        <taxon>Streptophyta</taxon>
        <taxon>Embryophyta</taxon>
        <taxon>Tracheophyta</taxon>
        <taxon>Spermatophyta</taxon>
        <taxon>Magnoliopsida</taxon>
        <taxon>eudicotyledons</taxon>
        <taxon>Gunneridae</taxon>
        <taxon>Pentapetalae</taxon>
        <taxon>rosids</taxon>
        <taxon>fabids</taxon>
        <taxon>Malpighiales</taxon>
        <taxon>Euphorbiaceae</taxon>
        <taxon>Crotonoideae</taxon>
        <taxon>Manihoteae</taxon>
        <taxon>Manihot</taxon>
    </lineage>
</organism>
<gene>
    <name evidence="1" type="ORF">MANES_01G233400v8</name>
</gene>
<sequence>MEARFGGEAQAYHFCRMGTTDMRAVGKRNLEWDLNDWKWDGDLFIASPLKPVPSGGMGRQLFPVTTGIPVNGNPSNSSSSCSDEVNPGIENGKTELEKKRRAIVIEDDNLHGEEVGNLSLKLGGHGFPIIEREMGSWEGNSGKKTKVVGGRMSSAVCQVEYCGADLSSAKDYHRRHKVCEMHSKASKALVGNVMQRFCQQCSRFHVLQEFDEGKRSCRRRLAGHNKRRRKTNPEAVGNGTSLNDERTSSYLLISLLRILSNLHSNRSDQVTDQDLLSHLLRSLASHSIQHGGRDISGLLQEPRDLLNDGTFGNSEQVVCAHGANGANMQTSCLVKPSIPNNYPAYSEVRDSSLGQVKMNNFDLNDMYVDSDDGAEDIERSPVPTNMGTSSLDCPSWVQQDSHQSSPPQTSGNSDSASAQSPSSSNGDAQSRTDRIIFKLFGKEPNDCPLVLRAQILDWLSHSPTDIESYIRPGCVILTVYLRQAEATWEELCCNLSSSLSRLLDVSDDAFWRTGWVYIRVQHQIAFVCNGQVVVDTSLPLKSNNYSKILSVTPIAISASERAQFVIKGINLYRPTTSRLLCAVEGTYMFQENTQELMDSVDNLKGYEELQCVNFCCSIPTVSGRGFIEIEDHGFSNSYFPFIVAEEDVCSEIRMLESVLELGETDADAAGTGKMEAKNQAIDFIHEIGWLFHRSQLTSRLGHLDPCMDLFPLKRFKWLMEFSMDHEWCAVVKKLLSILLKGVVGTGEHSSLNLALSELGLLHRAVRKNSRPLVELLLRYVPGNAGPENKLLIEGSHDYNLFRPDVTGPAGLTPLHIAAGKDGSEDVLDALTEDPGMVGIKAWKSARDSTGFTPEDYARLRGHYSYIHLVQKKINKRPAVGHVVLDIPGTLSDCSTNHKQNEGVTTSFEIGQTAVRPIQLPCKVCHQKLDYGSAGRSLLYRPAMLSMVAIAAVCVCVALLFKSCPEVVYVFRPFRWELLDYGTS</sequence>
<comment type="caution">
    <text evidence="1">The sequence shown here is derived from an EMBL/GenBank/DDBJ whole genome shotgun (WGS) entry which is preliminary data.</text>
</comment>
<reference evidence="2" key="1">
    <citation type="journal article" date="2016" name="Nat. Biotechnol.">
        <title>Sequencing wild and cultivated cassava and related species reveals extensive interspecific hybridization and genetic diversity.</title>
        <authorList>
            <person name="Bredeson J.V."/>
            <person name="Lyons J.B."/>
            <person name="Prochnik S.E."/>
            <person name="Wu G.A."/>
            <person name="Ha C.M."/>
            <person name="Edsinger-Gonzales E."/>
            <person name="Grimwood J."/>
            <person name="Schmutz J."/>
            <person name="Rabbi I.Y."/>
            <person name="Egesi C."/>
            <person name="Nauluvula P."/>
            <person name="Lebot V."/>
            <person name="Ndunguru J."/>
            <person name="Mkamilo G."/>
            <person name="Bart R.S."/>
            <person name="Setter T.L."/>
            <person name="Gleadow R.M."/>
            <person name="Kulakow P."/>
            <person name="Ferguson M.E."/>
            <person name="Rounsley S."/>
            <person name="Rokhsar D.S."/>
        </authorList>
    </citation>
    <scope>NUCLEOTIDE SEQUENCE [LARGE SCALE GENOMIC DNA]</scope>
    <source>
        <strain evidence="2">cv. AM560-2</strain>
    </source>
</reference>
<keyword evidence="2" id="KW-1185">Reference proteome</keyword>
<dbReference type="EMBL" id="CM004387">
    <property type="protein sequence ID" value="KAG8663628.1"/>
    <property type="molecule type" value="Genomic_DNA"/>
</dbReference>
<accession>A0ACB7IFF7</accession>
<evidence type="ECO:0000313" key="2">
    <source>
        <dbReference type="Proteomes" id="UP000091857"/>
    </source>
</evidence>
<evidence type="ECO:0000313" key="1">
    <source>
        <dbReference type="EMBL" id="KAG8663628.1"/>
    </source>
</evidence>
<protein>
    <submittedName>
        <fullName evidence="1">Uncharacterized protein</fullName>
    </submittedName>
</protein>
<name>A0ACB7IFF7_MANES</name>
<dbReference type="Proteomes" id="UP000091857">
    <property type="component" value="Chromosome 1"/>
</dbReference>